<evidence type="ECO:0000313" key="1">
    <source>
        <dbReference type="EMBL" id="KAA6394091.1"/>
    </source>
</evidence>
<dbReference type="EMBL" id="SNRW01002048">
    <property type="protein sequence ID" value="KAA6394091.1"/>
    <property type="molecule type" value="Genomic_DNA"/>
</dbReference>
<gene>
    <name evidence="1" type="ORF">EZS28_010383</name>
</gene>
<organism evidence="1 2">
    <name type="scientific">Streblomastix strix</name>
    <dbReference type="NCBI Taxonomy" id="222440"/>
    <lineage>
        <taxon>Eukaryota</taxon>
        <taxon>Metamonada</taxon>
        <taxon>Preaxostyla</taxon>
        <taxon>Oxymonadida</taxon>
        <taxon>Streblomastigidae</taxon>
        <taxon>Streblomastix</taxon>
    </lineage>
</organism>
<name>A0A5J4WGL5_9EUKA</name>
<sequence>METSYLDRVRRNDLCLPEYKIREILAILKFQDTGLELKDPDEQVKVQFIYTVLINEDKEKQAKEIRLQVFEGFVPLNQIESNIRLASAEDKNKIKEKDDKVDQKESKQQELLSKLKEIDKSIKNKRSP</sequence>
<protein>
    <submittedName>
        <fullName evidence="1">Uncharacterized protein</fullName>
    </submittedName>
</protein>
<dbReference type="Proteomes" id="UP000324800">
    <property type="component" value="Unassembled WGS sequence"/>
</dbReference>
<evidence type="ECO:0000313" key="2">
    <source>
        <dbReference type="Proteomes" id="UP000324800"/>
    </source>
</evidence>
<accession>A0A5J4WGL5</accession>
<dbReference type="AlphaFoldDB" id="A0A5J4WGL5"/>
<reference evidence="1 2" key="1">
    <citation type="submission" date="2019-03" db="EMBL/GenBank/DDBJ databases">
        <title>Single cell metagenomics reveals metabolic interactions within the superorganism composed of flagellate Streblomastix strix and complex community of Bacteroidetes bacteria on its surface.</title>
        <authorList>
            <person name="Treitli S.C."/>
            <person name="Kolisko M."/>
            <person name="Husnik F."/>
            <person name="Keeling P."/>
            <person name="Hampl V."/>
        </authorList>
    </citation>
    <scope>NUCLEOTIDE SEQUENCE [LARGE SCALE GENOMIC DNA]</scope>
    <source>
        <strain evidence="1">ST1C</strain>
    </source>
</reference>
<comment type="caution">
    <text evidence="1">The sequence shown here is derived from an EMBL/GenBank/DDBJ whole genome shotgun (WGS) entry which is preliminary data.</text>
</comment>
<proteinExistence type="predicted"/>